<dbReference type="eggNOG" id="COG1473">
    <property type="taxonomic scope" value="Bacteria"/>
</dbReference>
<dbReference type="Gene3D" id="3.30.70.360">
    <property type="match status" value="1"/>
</dbReference>
<dbReference type="Pfam" id="PF01546">
    <property type="entry name" value="Peptidase_M20"/>
    <property type="match status" value="1"/>
</dbReference>
<dbReference type="SUPFAM" id="SSF53187">
    <property type="entry name" value="Zn-dependent exopeptidases"/>
    <property type="match status" value="1"/>
</dbReference>
<dbReference type="HOGENOM" id="CLU_023257_0_1_11"/>
<dbReference type="STRING" id="662755.CRES_1765"/>
<dbReference type="SUPFAM" id="SSF55031">
    <property type="entry name" value="Bacterial exopeptidase dimerisation domain"/>
    <property type="match status" value="1"/>
</dbReference>
<dbReference type="RefSeq" id="WP_013889104.1">
    <property type="nucleotide sequence ID" value="NC_015673.1"/>
</dbReference>
<feature type="domain" description="Peptidase M20 dimerisation" evidence="2">
    <location>
        <begin position="217"/>
        <end position="309"/>
    </location>
</feature>
<dbReference type="Pfam" id="PF07687">
    <property type="entry name" value="M20_dimer"/>
    <property type="match status" value="1"/>
</dbReference>
<organism evidence="3 4">
    <name type="scientific">Corynebacterium resistens (strain DSM 45100 / JCM 12819 / GTC 2026 / SICGH 158)</name>
    <dbReference type="NCBI Taxonomy" id="662755"/>
    <lineage>
        <taxon>Bacteria</taxon>
        <taxon>Bacillati</taxon>
        <taxon>Actinomycetota</taxon>
        <taxon>Actinomycetes</taxon>
        <taxon>Mycobacteriales</taxon>
        <taxon>Corynebacteriaceae</taxon>
        <taxon>Corynebacterium</taxon>
    </lineage>
</organism>
<dbReference type="OrthoDB" id="9777385at2"/>
<comment type="cofactor">
    <cofactor evidence="1">
        <name>Mn(2+)</name>
        <dbReference type="ChEBI" id="CHEBI:29035"/>
    </cofactor>
    <text evidence="1">The Mn(2+) ion enhances activity.</text>
</comment>
<proteinExistence type="predicted"/>
<keyword evidence="1" id="KW-0464">Manganese</keyword>
<reference evidence="3 4" key="1">
    <citation type="journal article" date="2012" name="BMC Genomics">
        <title>Complete genome sequence, lifestyle, and multi-drug resistance of the human pathogen Corynebacterium resistens DSM 45100 isolated from blood samples of a leukemia patient.</title>
        <authorList>
            <person name="Schroder J."/>
            <person name="Maus I."/>
            <person name="Meyer K."/>
            <person name="Wordemann S."/>
            <person name="Blom J."/>
            <person name="Jaenicke S."/>
            <person name="Schneider J."/>
            <person name="Trost E."/>
            <person name="Tauch A."/>
        </authorList>
    </citation>
    <scope>NUCLEOTIDE SEQUENCE [LARGE SCALE GENOMIC DNA]</scope>
    <source>
        <strain evidence="4">DSM 45100 / JCM 12819 / CCUG 50093 / GTC 2026 / SICGH 158</strain>
    </source>
</reference>
<dbReference type="NCBIfam" id="TIGR01891">
    <property type="entry name" value="amidohydrolases"/>
    <property type="match status" value="1"/>
</dbReference>
<dbReference type="EMBL" id="CP002857">
    <property type="protein sequence ID" value="AEI10117.1"/>
    <property type="molecule type" value="Genomic_DNA"/>
</dbReference>
<feature type="binding site" evidence="1">
    <location>
        <position position="125"/>
    </location>
    <ligand>
        <name>Mn(2+)</name>
        <dbReference type="ChEBI" id="CHEBI:29035"/>
        <label>2</label>
    </ligand>
</feature>
<feature type="binding site" evidence="1">
    <location>
        <position position="388"/>
    </location>
    <ligand>
        <name>Mn(2+)</name>
        <dbReference type="ChEBI" id="CHEBI:29035"/>
        <label>2</label>
    </ligand>
</feature>
<dbReference type="AlphaFoldDB" id="F8E1G5"/>
<evidence type="ECO:0000313" key="4">
    <source>
        <dbReference type="Proteomes" id="UP000000492"/>
    </source>
</evidence>
<evidence type="ECO:0000259" key="2">
    <source>
        <dbReference type="Pfam" id="PF07687"/>
    </source>
</evidence>
<dbReference type="Proteomes" id="UP000000492">
    <property type="component" value="Chromosome"/>
</dbReference>
<feature type="binding site" evidence="1">
    <location>
        <position position="166"/>
    </location>
    <ligand>
        <name>Mn(2+)</name>
        <dbReference type="ChEBI" id="CHEBI:29035"/>
        <label>2</label>
    </ligand>
</feature>
<name>F8E1G5_CORRG</name>
<evidence type="ECO:0000313" key="3">
    <source>
        <dbReference type="EMBL" id="AEI10117.1"/>
    </source>
</evidence>
<dbReference type="GO" id="GO:0004180">
    <property type="term" value="F:carboxypeptidase activity"/>
    <property type="evidence" value="ECO:0007669"/>
    <property type="project" value="UniProtKB-KW"/>
</dbReference>
<dbReference type="KEGG" id="crd:CRES_1765"/>
<dbReference type="GO" id="GO:0046872">
    <property type="term" value="F:metal ion binding"/>
    <property type="evidence" value="ECO:0007669"/>
    <property type="project" value="UniProtKB-KW"/>
</dbReference>
<dbReference type="PANTHER" id="PTHR11014:SF63">
    <property type="entry name" value="METALLOPEPTIDASE, PUTATIVE (AFU_ORTHOLOGUE AFUA_6G09600)-RELATED"/>
    <property type="match status" value="1"/>
</dbReference>
<dbReference type="InterPro" id="IPR011650">
    <property type="entry name" value="Peptidase_M20_dimer"/>
</dbReference>
<keyword evidence="1" id="KW-0479">Metal-binding</keyword>
<sequence length="425" mass="46048">MKTQENIPQPARAKVEKIQVNSSQVSTFVSDWVQENDSRVVGWRRHLHRNPELSHMEYLTTDFIMETLSAAGLQPERLPTNGVVADIGPVNEPMIAFRGDIDALPIQEVTGLDFASEVPGVMHACGHDMHTTVVLGLAVALAAFVDAHGPDALGVRVRFIFQPAEEVMDGGATEVIAAGALNGVSQIFALHCEPKLRSGEVGLRVGAITSASDVVEIVLRGTGGHTSRPHLTSDLVFAAGLVATQLPLQFTRRVDPRSGTVVTFGAINGGATFNAIPEEVRLLGTFRTADVSVWRQGEELITELVEDIVRPTGAKVEIRYTKGVPPVSNDDVSTSLLAQAVKEVDPHALKEAPQSSGGEDFSWYLEHVPGSMARLGTWNGKGERPDLHQPDIVFDERALRVGIRMFAGVVEQFRQDREWPEGVGL</sequence>
<dbReference type="Gene3D" id="3.40.630.10">
    <property type="entry name" value="Zn peptidases"/>
    <property type="match status" value="1"/>
</dbReference>
<gene>
    <name evidence="3" type="primary">amiC</name>
    <name evidence="3" type="ordered locus">CRES_1765</name>
</gene>
<dbReference type="InterPro" id="IPR036264">
    <property type="entry name" value="Bact_exopeptidase_dim_dom"/>
</dbReference>
<dbReference type="PANTHER" id="PTHR11014">
    <property type="entry name" value="PEPTIDASE M20 FAMILY MEMBER"/>
    <property type="match status" value="1"/>
</dbReference>
<dbReference type="InterPro" id="IPR002933">
    <property type="entry name" value="Peptidase_M20"/>
</dbReference>
<feature type="binding site" evidence="1">
    <location>
        <position position="191"/>
    </location>
    <ligand>
        <name>Mn(2+)</name>
        <dbReference type="ChEBI" id="CHEBI:29035"/>
        <label>2</label>
    </ligand>
</feature>
<feature type="binding site" evidence="1">
    <location>
        <position position="127"/>
    </location>
    <ligand>
        <name>Mn(2+)</name>
        <dbReference type="ChEBI" id="CHEBI:29035"/>
        <label>2</label>
    </ligand>
</feature>
<protein>
    <submittedName>
        <fullName evidence="3">Metal-dependentamidase/aminoacylase/carboxypeptidase</fullName>
    </submittedName>
</protein>
<evidence type="ECO:0000256" key="1">
    <source>
        <dbReference type="PIRSR" id="PIRSR005962-1"/>
    </source>
</evidence>
<dbReference type="PIRSF" id="PIRSF005962">
    <property type="entry name" value="Pept_M20D_amidohydro"/>
    <property type="match status" value="1"/>
</dbReference>
<keyword evidence="4" id="KW-1185">Reference proteome</keyword>
<dbReference type="InterPro" id="IPR017439">
    <property type="entry name" value="Amidohydrolase"/>
</dbReference>
<accession>F8E1G5</accession>